<dbReference type="Proteomes" id="UP000583496">
    <property type="component" value="Unassembled WGS sequence"/>
</dbReference>
<dbReference type="EMBL" id="VYZT01018678">
    <property type="protein sequence ID" value="NXS29452.1"/>
    <property type="molecule type" value="Genomic_DNA"/>
</dbReference>
<sequence>PLVSHPQAELAKLYLKAGLKGMGSVLLLSDAQLPDEQFLVLVNDFLASGT</sequence>
<dbReference type="InterPro" id="IPR027417">
    <property type="entry name" value="P-loop_NTPase"/>
</dbReference>
<keyword evidence="2" id="KW-1185">Reference proteome</keyword>
<dbReference type="Gene3D" id="3.40.50.300">
    <property type="entry name" value="P-loop containing nucleotide triphosphate hydrolases"/>
    <property type="match status" value="1"/>
</dbReference>
<accession>A0A7L2T6C8</accession>
<feature type="non-terminal residue" evidence="1">
    <location>
        <position position="1"/>
    </location>
</feature>
<gene>
    <name evidence="1" type="primary">Dyhc</name>
    <name evidence="1" type="ORF">POSRUF_R14323</name>
</gene>
<evidence type="ECO:0000313" key="2">
    <source>
        <dbReference type="Proteomes" id="UP000583496"/>
    </source>
</evidence>
<evidence type="ECO:0000313" key="1">
    <source>
        <dbReference type="EMBL" id="NXS29452.1"/>
    </source>
</evidence>
<name>A0A7L2T6C8_POMRU</name>
<proteinExistence type="predicted"/>
<comment type="caution">
    <text evidence="1">The sequence shown here is derived from an EMBL/GenBank/DDBJ whole genome shotgun (WGS) entry which is preliminary data.</text>
</comment>
<feature type="non-terminal residue" evidence="1">
    <location>
        <position position="50"/>
    </location>
</feature>
<dbReference type="AlphaFoldDB" id="A0A7L2T6C8"/>
<organism evidence="1 2">
    <name type="scientific">Pomatostomus ruficeps</name>
    <name type="common">Chestnut-crowned babbler</name>
    <dbReference type="NCBI Taxonomy" id="9176"/>
    <lineage>
        <taxon>Eukaryota</taxon>
        <taxon>Metazoa</taxon>
        <taxon>Chordata</taxon>
        <taxon>Craniata</taxon>
        <taxon>Vertebrata</taxon>
        <taxon>Euteleostomi</taxon>
        <taxon>Archelosauria</taxon>
        <taxon>Archosauria</taxon>
        <taxon>Dinosauria</taxon>
        <taxon>Saurischia</taxon>
        <taxon>Theropoda</taxon>
        <taxon>Coelurosauria</taxon>
        <taxon>Aves</taxon>
        <taxon>Neognathae</taxon>
        <taxon>Neoaves</taxon>
        <taxon>Telluraves</taxon>
        <taxon>Australaves</taxon>
        <taxon>Passeriformes</taxon>
        <taxon>Sylvioidea</taxon>
        <taxon>Timaliidae</taxon>
        <taxon>Pomatostomus</taxon>
    </lineage>
</organism>
<reference evidence="1 2" key="1">
    <citation type="submission" date="2019-09" db="EMBL/GenBank/DDBJ databases">
        <title>Bird 10,000 Genomes (B10K) Project - Family phase.</title>
        <authorList>
            <person name="Zhang G."/>
        </authorList>
    </citation>
    <scope>NUCLEOTIDE SEQUENCE [LARGE SCALE GENOMIC DNA]</scope>
    <source>
        <strain evidence="1">B10K-DU-002-71</strain>
        <tissue evidence="1">Muscle</tissue>
    </source>
</reference>
<protein>
    <submittedName>
        <fullName evidence="1">DYHC protein</fullName>
    </submittedName>
</protein>